<keyword evidence="3" id="KW-1185">Reference proteome</keyword>
<evidence type="ECO:0000313" key="3">
    <source>
        <dbReference type="Proteomes" id="UP001159363"/>
    </source>
</evidence>
<evidence type="ECO:0000313" key="2">
    <source>
        <dbReference type="EMBL" id="KAJ8873126.1"/>
    </source>
</evidence>
<gene>
    <name evidence="2" type="ORF">PR048_026743</name>
</gene>
<feature type="region of interest" description="Disordered" evidence="1">
    <location>
        <begin position="221"/>
        <end position="255"/>
    </location>
</feature>
<reference evidence="2 3" key="1">
    <citation type="submission" date="2023-02" db="EMBL/GenBank/DDBJ databases">
        <title>LHISI_Scaffold_Assembly.</title>
        <authorList>
            <person name="Stuart O.P."/>
            <person name="Cleave R."/>
            <person name="Magrath M.J.L."/>
            <person name="Mikheyev A.S."/>
        </authorList>
    </citation>
    <scope>NUCLEOTIDE SEQUENCE [LARGE SCALE GENOMIC DNA]</scope>
    <source>
        <strain evidence="2">Daus_M_001</strain>
        <tissue evidence="2">Leg muscle</tissue>
    </source>
</reference>
<dbReference type="EMBL" id="JARBHB010000011">
    <property type="protein sequence ID" value="KAJ8873126.1"/>
    <property type="molecule type" value="Genomic_DNA"/>
</dbReference>
<sequence length="313" mass="34912">MAYSSLLPHHPALAFFTYPSPILLPFSAPSPVLAPPPPHTGPILLQHILTLAVPLSHMPSPSQLTPFSTLPSIPRTLLPFATTLSTCFNMENFASVCENRILTQRMGLRSSGDQEKRVRCHCAALQHYLPPKSEPRRQQSSSVETTREHKTVPKYIEEHLIVDIQYLEVIHSCIRSIILETSETQVNVPIPGDIKSVRNVSKHFATQQLWKATTDQAAEMSRRHPFDTQGRTPSKSETTRPGSNHCTYRKKSKLGRKKRIKTGNDGVKGTEILDLSRLAATSCLVAPNNGQRRPESVLLNDMHTIREGNILSI</sequence>
<feature type="compositionally biased region" description="Polar residues" evidence="1">
    <location>
        <begin position="229"/>
        <end position="246"/>
    </location>
</feature>
<dbReference type="Proteomes" id="UP001159363">
    <property type="component" value="Chromosome 10"/>
</dbReference>
<protein>
    <submittedName>
        <fullName evidence="2">Uncharacterized protein</fullName>
    </submittedName>
</protein>
<name>A0ABQ9GM74_9NEOP</name>
<organism evidence="2 3">
    <name type="scientific">Dryococelus australis</name>
    <dbReference type="NCBI Taxonomy" id="614101"/>
    <lineage>
        <taxon>Eukaryota</taxon>
        <taxon>Metazoa</taxon>
        <taxon>Ecdysozoa</taxon>
        <taxon>Arthropoda</taxon>
        <taxon>Hexapoda</taxon>
        <taxon>Insecta</taxon>
        <taxon>Pterygota</taxon>
        <taxon>Neoptera</taxon>
        <taxon>Polyneoptera</taxon>
        <taxon>Phasmatodea</taxon>
        <taxon>Verophasmatodea</taxon>
        <taxon>Anareolatae</taxon>
        <taxon>Phasmatidae</taxon>
        <taxon>Eurycanthinae</taxon>
        <taxon>Dryococelus</taxon>
    </lineage>
</organism>
<accession>A0ABQ9GM74</accession>
<evidence type="ECO:0000256" key="1">
    <source>
        <dbReference type="SAM" id="MobiDB-lite"/>
    </source>
</evidence>
<proteinExistence type="predicted"/>
<feature type="region of interest" description="Disordered" evidence="1">
    <location>
        <begin position="131"/>
        <end position="150"/>
    </location>
</feature>
<comment type="caution">
    <text evidence="2">The sequence shown here is derived from an EMBL/GenBank/DDBJ whole genome shotgun (WGS) entry which is preliminary data.</text>
</comment>